<dbReference type="OrthoDB" id="2679563at2"/>
<keyword evidence="2" id="KW-1185">Reference proteome</keyword>
<accession>A0A3S0QY45</accession>
<name>A0A3S0QY45_9BACI</name>
<sequence>MIVIINILTSCSHQVDELDSKPITSSIKSPDFTLQVTAPMNVKAKEEFKVFVKFTYEGKKTKLLQYSGDKINFILYNEEMEVYYESGYPDIANLENVQPGDISQLEESFILEKGKYYLAVRTSSLSLDGISIKGVGNEDYITEDVSPLKLRMEESKITLGPIVIEAY</sequence>
<organism evidence="1 2">
    <name type="scientific">Lysinibacillus telephonicus</name>
    <dbReference type="NCBI Taxonomy" id="1714840"/>
    <lineage>
        <taxon>Bacteria</taxon>
        <taxon>Bacillati</taxon>
        <taxon>Bacillota</taxon>
        <taxon>Bacilli</taxon>
        <taxon>Bacillales</taxon>
        <taxon>Bacillaceae</taxon>
        <taxon>Lysinibacillus</taxon>
    </lineage>
</organism>
<comment type="caution">
    <text evidence="1">The sequence shown here is derived from an EMBL/GenBank/DDBJ whole genome shotgun (WGS) entry which is preliminary data.</text>
</comment>
<gene>
    <name evidence="1" type="ORF">EKG35_00785</name>
</gene>
<dbReference type="AlphaFoldDB" id="A0A3S0QY45"/>
<evidence type="ECO:0000313" key="1">
    <source>
        <dbReference type="EMBL" id="RTQ96220.1"/>
    </source>
</evidence>
<reference evidence="1 2" key="1">
    <citation type="submission" date="2018-12" db="EMBL/GenBank/DDBJ databases">
        <authorList>
            <person name="Yu L."/>
        </authorList>
    </citation>
    <scope>NUCLEOTIDE SEQUENCE [LARGE SCALE GENOMIC DNA]</scope>
    <source>
        <strain evidence="1 2">S5H2222</strain>
    </source>
</reference>
<proteinExistence type="predicted"/>
<dbReference type="Proteomes" id="UP000276349">
    <property type="component" value="Unassembled WGS sequence"/>
</dbReference>
<dbReference type="RefSeq" id="WP_126292403.1">
    <property type="nucleotide sequence ID" value="NZ_CP155468.1"/>
</dbReference>
<evidence type="ECO:0000313" key="2">
    <source>
        <dbReference type="Proteomes" id="UP000276349"/>
    </source>
</evidence>
<dbReference type="EMBL" id="RXNR01000002">
    <property type="protein sequence ID" value="RTQ96220.1"/>
    <property type="molecule type" value="Genomic_DNA"/>
</dbReference>
<protein>
    <submittedName>
        <fullName evidence="1">Uncharacterized protein</fullName>
    </submittedName>
</protein>